<dbReference type="PROSITE" id="PS00356">
    <property type="entry name" value="HTH_LACI_1"/>
    <property type="match status" value="1"/>
</dbReference>
<dbReference type="PATRIC" id="fig|424182.3.peg.5159"/>
<keyword evidence="1" id="KW-0805">Transcription regulation</keyword>
<dbReference type="SMART" id="SM00354">
    <property type="entry name" value="HTH_LACI"/>
    <property type="match status" value="1"/>
</dbReference>
<geneLocation type="plasmid" evidence="5 6">
    <name>IRBL74_p</name>
</geneLocation>
<evidence type="ECO:0000259" key="4">
    <source>
        <dbReference type="PROSITE" id="PS50932"/>
    </source>
</evidence>
<dbReference type="AlphaFoldDB" id="U4QF36"/>
<reference evidence="5 6" key="1">
    <citation type="journal article" date="2013" name="Genome Announc.">
        <title>Complete Genome Sequence of the Sesbania Symbiont and Rice Growth-Promoting Endophyte Rhizobium sp. Strain IRBG74.</title>
        <authorList>
            <person name="Crook M.B."/>
            <person name="Mitra S."/>
            <person name="Ane J.M."/>
            <person name="Sadowsky M.J."/>
            <person name="Gyaneshwar P."/>
        </authorList>
    </citation>
    <scope>NUCLEOTIDE SEQUENCE [LARGE SCALE GENOMIC DNA]</scope>
    <source>
        <strain evidence="5 6">IRBG74</strain>
        <plasmid evidence="6">IRBL74_p</plasmid>
    </source>
</reference>
<dbReference type="Gene3D" id="1.10.260.40">
    <property type="entry name" value="lambda repressor-like DNA-binding domains"/>
    <property type="match status" value="1"/>
</dbReference>
<gene>
    <name evidence="5" type="ORF">BN877_p0448</name>
</gene>
<dbReference type="SUPFAM" id="SSF53822">
    <property type="entry name" value="Periplasmic binding protein-like I"/>
    <property type="match status" value="1"/>
</dbReference>
<dbReference type="GO" id="GO:0003700">
    <property type="term" value="F:DNA-binding transcription factor activity"/>
    <property type="evidence" value="ECO:0007669"/>
    <property type="project" value="TreeGrafter"/>
</dbReference>
<dbReference type="InterPro" id="IPR025997">
    <property type="entry name" value="SBP_2_dom"/>
</dbReference>
<dbReference type="InterPro" id="IPR028082">
    <property type="entry name" value="Peripla_BP_I"/>
</dbReference>
<dbReference type="Proteomes" id="UP000016944">
    <property type="component" value="Plasmid IRBL74_p"/>
</dbReference>
<sequence length="361" mass="39824">MQKSRAVLDSIRPFMKGIPVKRPTISDLAGTAGVSVATVDRVLNGRLPVREETARKVFEASEKIGFRGTNIIRQRMLGDTPTYNFGIILRKERQTFYKDFATELQAAASAVKDRNINLKIEFAKSEEPSELAELILGMAGKVQAIAAAGPDHHDVTKAVATMKSKGIPTFSLLSDFAQGVRETYLGTNNMKVGRTAAWMISKLSPTPGKVLLILGGHRFHGHSLRETGFRAYMREYAPEFEVLDALVNLETRRLTYGLMTDTLSHHPDLVGLYCIGGGMEGAIEALIQQNRSGSIACLVNELTPESRQALLERRISGIFQTPLRDLCADLIVTMVHTKEHGMAENPGQRFLPAHLWVPESL</sequence>
<dbReference type="InterPro" id="IPR000843">
    <property type="entry name" value="HTH_LacI"/>
</dbReference>
<dbReference type="GO" id="GO:0000976">
    <property type="term" value="F:transcription cis-regulatory region binding"/>
    <property type="evidence" value="ECO:0007669"/>
    <property type="project" value="TreeGrafter"/>
</dbReference>
<accession>U4QF36</accession>
<dbReference type="PANTHER" id="PTHR30146:SF152">
    <property type="entry name" value="TRANSCRIPTIONAL REGULATORY PROTEIN"/>
    <property type="match status" value="1"/>
</dbReference>
<dbReference type="PANTHER" id="PTHR30146">
    <property type="entry name" value="LACI-RELATED TRANSCRIPTIONAL REPRESSOR"/>
    <property type="match status" value="1"/>
</dbReference>
<dbReference type="CDD" id="cd06307">
    <property type="entry name" value="PBP1_sugar_binding"/>
    <property type="match status" value="1"/>
</dbReference>
<feature type="domain" description="HTH lacI-type" evidence="4">
    <location>
        <begin position="23"/>
        <end position="78"/>
    </location>
</feature>
<dbReference type="HOGENOM" id="CLU_037628_0_0_5"/>
<evidence type="ECO:0000256" key="2">
    <source>
        <dbReference type="ARBA" id="ARBA00023125"/>
    </source>
</evidence>
<dbReference type="CDD" id="cd01392">
    <property type="entry name" value="HTH_LacI"/>
    <property type="match status" value="1"/>
</dbReference>
<keyword evidence="2" id="KW-0238">DNA-binding</keyword>
<dbReference type="SUPFAM" id="SSF47413">
    <property type="entry name" value="lambda repressor-like DNA-binding domains"/>
    <property type="match status" value="1"/>
</dbReference>
<dbReference type="KEGG" id="rir:BN877_p0448"/>
<dbReference type="PROSITE" id="PS50932">
    <property type="entry name" value="HTH_LACI_2"/>
    <property type="match status" value="1"/>
</dbReference>
<evidence type="ECO:0000313" key="5">
    <source>
        <dbReference type="EMBL" id="CDI12170.1"/>
    </source>
</evidence>
<keyword evidence="3" id="KW-0804">Transcription</keyword>
<dbReference type="InterPro" id="IPR010982">
    <property type="entry name" value="Lambda_DNA-bd_dom_sf"/>
</dbReference>
<evidence type="ECO:0000256" key="3">
    <source>
        <dbReference type="ARBA" id="ARBA00023163"/>
    </source>
</evidence>
<organism evidence="5 6">
    <name type="scientific">Agrobacterium pusense</name>
    <dbReference type="NCBI Taxonomy" id="648995"/>
    <lineage>
        <taxon>Bacteria</taxon>
        <taxon>Pseudomonadati</taxon>
        <taxon>Pseudomonadota</taxon>
        <taxon>Alphaproteobacteria</taxon>
        <taxon>Hyphomicrobiales</taxon>
        <taxon>Rhizobiaceae</taxon>
        <taxon>Rhizobium/Agrobacterium group</taxon>
        <taxon>Agrobacterium</taxon>
    </lineage>
</organism>
<evidence type="ECO:0000256" key="1">
    <source>
        <dbReference type="ARBA" id="ARBA00023015"/>
    </source>
</evidence>
<keyword evidence="5" id="KW-0614">Plasmid</keyword>
<dbReference type="Pfam" id="PF13407">
    <property type="entry name" value="Peripla_BP_4"/>
    <property type="match status" value="1"/>
</dbReference>
<protein>
    <submittedName>
        <fullName evidence="5">LacI family transcription regulator</fullName>
    </submittedName>
</protein>
<proteinExistence type="predicted"/>
<dbReference type="EMBL" id="HG518324">
    <property type="protein sequence ID" value="CDI12170.1"/>
    <property type="molecule type" value="Genomic_DNA"/>
</dbReference>
<dbReference type="Gene3D" id="3.40.50.2300">
    <property type="match status" value="2"/>
</dbReference>
<name>U4QF36_9HYPH</name>
<dbReference type="Pfam" id="PF00356">
    <property type="entry name" value="LacI"/>
    <property type="match status" value="1"/>
</dbReference>
<evidence type="ECO:0000313" key="6">
    <source>
        <dbReference type="Proteomes" id="UP000016944"/>
    </source>
</evidence>